<reference evidence="2 3" key="1">
    <citation type="submission" date="2016-03" db="EMBL/GenBank/DDBJ databases">
        <title>Choanephora cucurbitarum.</title>
        <authorList>
            <person name="Min B."/>
            <person name="Park H."/>
            <person name="Park J.-H."/>
            <person name="Shin H.-D."/>
            <person name="Choi I.-G."/>
        </authorList>
    </citation>
    <scope>NUCLEOTIDE SEQUENCE [LARGE SCALE GENOMIC DNA]</scope>
    <source>
        <strain evidence="2 3">KUS-F28377</strain>
    </source>
</reference>
<dbReference type="PANTHER" id="PTHR40050:SF1">
    <property type="entry name" value="INNER SPORE COAT PROTEIN H"/>
    <property type="match status" value="1"/>
</dbReference>
<accession>A0A1C7NR12</accession>
<dbReference type="InParanoid" id="A0A1C7NR12"/>
<protein>
    <recommendedName>
        <fullName evidence="4">Coth-domain-containing protein</fullName>
    </recommendedName>
</protein>
<dbReference type="AlphaFoldDB" id="A0A1C7NR12"/>
<dbReference type="PANTHER" id="PTHR40050">
    <property type="entry name" value="INNER SPORE COAT PROTEIN H"/>
    <property type="match status" value="1"/>
</dbReference>
<keyword evidence="1" id="KW-0732">Signal</keyword>
<evidence type="ECO:0000313" key="2">
    <source>
        <dbReference type="EMBL" id="OBZ91575.1"/>
    </source>
</evidence>
<dbReference type="Proteomes" id="UP000093000">
    <property type="component" value="Unassembled WGS sequence"/>
</dbReference>
<evidence type="ECO:0000256" key="1">
    <source>
        <dbReference type="SAM" id="SignalP"/>
    </source>
</evidence>
<keyword evidence="3" id="KW-1185">Reference proteome</keyword>
<dbReference type="OrthoDB" id="10267127at2759"/>
<organism evidence="2 3">
    <name type="scientific">Choanephora cucurbitarum</name>
    <dbReference type="NCBI Taxonomy" id="101091"/>
    <lineage>
        <taxon>Eukaryota</taxon>
        <taxon>Fungi</taxon>
        <taxon>Fungi incertae sedis</taxon>
        <taxon>Mucoromycota</taxon>
        <taxon>Mucoromycotina</taxon>
        <taxon>Mucoromycetes</taxon>
        <taxon>Mucorales</taxon>
        <taxon>Mucorineae</taxon>
        <taxon>Choanephoraceae</taxon>
        <taxon>Choanephoroideae</taxon>
        <taxon>Choanephora</taxon>
    </lineage>
</organism>
<evidence type="ECO:0000313" key="3">
    <source>
        <dbReference type="Proteomes" id="UP000093000"/>
    </source>
</evidence>
<comment type="caution">
    <text evidence="2">The sequence shown here is derived from an EMBL/GenBank/DDBJ whole genome shotgun (WGS) entry which is preliminary data.</text>
</comment>
<name>A0A1C7NR12_9FUNG</name>
<gene>
    <name evidence="2" type="ORF">A0J61_00378</name>
</gene>
<feature type="chain" id="PRO_5008889835" description="Coth-domain-containing protein" evidence="1">
    <location>
        <begin position="20"/>
        <end position="585"/>
    </location>
</feature>
<sequence>MHLRKAILCSILLIQATYAADILYSVILNSPSTDTGIVIDDTVYSLKPSKESNILFQGKAPANSPYSYCKLEKVTAKIIECENFKRKGINTSSLNEFYGRNWNVKALSTFESVDSIPKRFNRQPNNSDLHPVGEIPTIYVQADQSDIDNIHTHYLQDIQVKANITFISTKSTQTFSNAKFEIGGRSSRRLTKFSYNFKIDKKSKNSLGGYKKLKLRSTVTDPSYMREFIVTEMLNAANQPASRASYVRVFINDRPVGLYSMLEKYDKTWLENEFGDSSTGILYESEGGSRNSRADLSYKGAEPSAYESSAYSVSEESEMGASGLDDLSSFIQFIHDQQQFQKKADDKSISATISKWEEQIDVEGFLVSMASEFAFGLFDAYLQNTNNYFLYKCPKQNRFVWIMWDFDLSMGSGPVNMKKIAVGDYTSFEGFKTRPLITALLKINEYRALFEKHLDSIMNKLYNPLVAFPIIDSVAEFIRDDVAWDKSLPHVGKGPEYVGPILGNIINHNHNNQSNNNIGVPSSLSLITAAEYVIRLNSDVSFDKAINGPTGHASLYGLKEWIKTKSDNYKKKTRYDPIIDLPLKV</sequence>
<dbReference type="STRING" id="101091.A0A1C7NR12"/>
<evidence type="ECO:0008006" key="4">
    <source>
        <dbReference type="Google" id="ProtNLM"/>
    </source>
</evidence>
<dbReference type="EMBL" id="LUGH01000008">
    <property type="protein sequence ID" value="OBZ91575.1"/>
    <property type="molecule type" value="Genomic_DNA"/>
</dbReference>
<dbReference type="Pfam" id="PF08757">
    <property type="entry name" value="CotH"/>
    <property type="match status" value="1"/>
</dbReference>
<feature type="signal peptide" evidence="1">
    <location>
        <begin position="1"/>
        <end position="19"/>
    </location>
</feature>
<dbReference type="InterPro" id="IPR014867">
    <property type="entry name" value="Spore_coat_CotH_CotH2/3/7"/>
</dbReference>
<proteinExistence type="predicted"/>